<evidence type="ECO:0000256" key="1">
    <source>
        <dbReference type="ARBA" id="ARBA00008031"/>
    </source>
</evidence>
<feature type="domain" description="Mandelate racemase/muconate lactonizing enzyme C-terminal" evidence="4">
    <location>
        <begin position="138"/>
        <end position="237"/>
    </location>
</feature>
<dbReference type="Pfam" id="PF02746">
    <property type="entry name" value="MR_MLE_N"/>
    <property type="match status" value="1"/>
</dbReference>
<dbReference type="SUPFAM" id="SSF54826">
    <property type="entry name" value="Enolase N-terminal domain-like"/>
    <property type="match status" value="1"/>
</dbReference>
<evidence type="ECO:0000259" key="4">
    <source>
        <dbReference type="SMART" id="SM00922"/>
    </source>
</evidence>
<name>A0A6J6KGL8_9ZZZZ</name>
<dbReference type="SMART" id="SM00922">
    <property type="entry name" value="MR_MLE"/>
    <property type="match status" value="1"/>
</dbReference>
<organism evidence="5">
    <name type="scientific">freshwater metagenome</name>
    <dbReference type="NCBI Taxonomy" id="449393"/>
    <lineage>
        <taxon>unclassified sequences</taxon>
        <taxon>metagenomes</taxon>
        <taxon>ecological metagenomes</taxon>
    </lineage>
</organism>
<dbReference type="InterPro" id="IPR013341">
    <property type="entry name" value="Mandelate_racemase_N_dom"/>
</dbReference>
<dbReference type="SFLD" id="SFLDG00180">
    <property type="entry name" value="muconate_cycloisomerase"/>
    <property type="match status" value="1"/>
</dbReference>
<dbReference type="GO" id="GO:0046872">
    <property type="term" value="F:metal ion binding"/>
    <property type="evidence" value="ECO:0007669"/>
    <property type="project" value="UniProtKB-KW"/>
</dbReference>
<dbReference type="SFLD" id="SFLDS00001">
    <property type="entry name" value="Enolase"/>
    <property type="match status" value="1"/>
</dbReference>
<comment type="similarity">
    <text evidence="1">Belongs to the mandelate racemase/muconate lactonizing enzyme family.</text>
</comment>
<dbReference type="SUPFAM" id="SSF51604">
    <property type="entry name" value="Enolase C-terminal domain-like"/>
    <property type="match status" value="1"/>
</dbReference>
<dbReference type="EMBL" id="CAEZWL010000003">
    <property type="protein sequence ID" value="CAB4646959.1"/>
    <property type="molecule type" value="Genomic_DNA"/>
</dbReference>
<dbReference type="InterPro" id="IPR036849">
    <property type="entry name" value="Enolase-like_C_sf"/>
</dbReference>
<evidence type="ECO:0000256" key="3">
    <source>
        <dbReference type="ARBA" id="ARBA00023235"/>
    </source>
</evidence>
<gene>
    <name evidence="5" type="ORF">UFOPK2243_00205</name>
</gene>
<dbReference type="Gene3D" id="3.30.390.10">
    <property type="entry name" value="Enolase-like, N-terminal domain"/>
    <property type="match status" value="1"/>
</dbReference>
<sequence length="339" mass="36568">MTSLNFALGRHEVILREPFVTALRSVDRYPVITYTISEGEHLRGIGECVATPAIVGDSIEGIEKDLKEIITPALSDTNEFEEGLEVLRSVTAASSSIAAADIALHSFFANKSGLSLGQFLGSKADVIKSDVTIPIAEPEELERILHDRMNQGFTTFKIKLKAEDLKSNLATMSQISSFVGAGITLRVDPNQAWDFDYSKSFLEGLASAEIEIEYLEQPIGKNQIEELAALTALNLAPIMADESLFTLKDLDQLIEVKACSWVNVKLLKSGGIAPAKAIAERALENGIQVSIGSMMEGAGGVMAAALLAASLAPDVVHDLDAPWWHRDSQLNYLAGELAL</sequence>
<dbReference type="InterPro" id="IPR013342">
    <property type="entry name" value="Mandelate_racemase_C"/>
</dbReference>
<evidence type="ECO:0000313" key="5">
    <source>
        <dbReference type="EMBL" id="CAB4646959.1"/>
    </source>
</evidence>
<dbReference type="Gene3D" id="3.20.20.120">
    <property type="entry name" value="Enolase-like C-terminal domain"/>
    <property type="match status" value="1"/>
</dbReference>
<dbReference type="InterPro" id="IPR029017">
    <property type="entry name" value="Enolase-like_N"/>
</dbReference>
<dbReference type="AlphaFoldDB" id="A0A6J6KGL8"/>
<dbReference type="Pfam" id="PF13378">
    <property type="entry name" value="MR_MLE_C"/>
    <property type="match status" value="1"/>
</dbReference>
<dbReference type="PANTHER" id="PTHR48073">
    <property type="entry name" value="O-SUCCINYLBENZOATE SYNTHASE-RELATED"/>
    <property type="match status" value="1"/>
</dbReference>
<dbReference type="InterPro" id="IPR029065">
    <property type="entry name" value="Enolase_C-like"/>
</dbReference>
<keyword evidence="2" id="KW-0479">Metal-binding</keyword>
<protein>
    <submittedName>
        <fullName evidence="5">Unannotated protein</fullName>
    </submittedName>
</protein>
<keyword evidence="3" id="KW-0413">Isomerase</keyword>
<evidence type="ECO:0000256" key="2">
    <source>
        <dbReference type="ARBA" id="ARBA00022723"/>
    </source>
</evidence>
<dbReference type="GO" id="GO:0016854">
    <property type="term" value="F:racemase and epimerase activity"/>
    <property type="evidence" value="ECO:0007669"/>
    <property type="project" value="UniProtKB-ARBA"/>
</dbReference>
<reference evidence="5" key="1">
    <citation type="submission" date="2020-05" db="EMBL/GenBank/DDBJ databases">
        <authorList>
            <person name="Chiriac C."/>
            <person name="Salcher M."/>
            <person name="Ghai R."/>
            <person name="Kavagutti S V."/>
        </authorList>
    </citation>
    <scope>NUCLEOTIDE SEQUENCE</scope>
</reference>
<dbReference type="PANTHER" id="PTHR48073:SF2">
    <property type="entry name" value="O-SUCCINYLBENZOATE SYNTHASE"/>
    <property type="match status" value="1"/>
</dbReference>
<proteinExistence type="inferred from homology"/>
<accession>A0A6J6KGL8</accession>